<feature type="region of interest" description="Disordered" evidence="1">
    <location>
        <begin position="227"/>
        <end position="271"/>
    </location>
</feature>
<sequence length="1141" mass="120943">MDHGDGGTRGLRAWARDAAGRADLLLPFHRVPPRAPRGVVVDQAFHDHTLGELTELERLLEPDGQQRNAVAARLGVLLALRHANGGPAEDRDRALAHLRRVRAANPRAPRWERQCAALGLLLLMAPPPRLGGGVGLSPDFPAAMNWYLTQIGRDGMAELPALLRDVEDLPMPTQLRAELRPLASVLPLLEELLGPGGVSGTMRQRLKDATPEGFPYEDELRGLAHSMGLHIDPGTPPPPPPGAAGHGAPPRDTPPRAPTAGGSARRAPGAVGVDAEVSTALLATAAAIGTGDPTLLDTAVRQTAEAMDRLAPEHPMALTLKVMRSALLHSASVIGGSHQDDDFAHRVTEEIKAGLANAAPASGPDADALTAMRVLSAISRIGRGERTENLGELDAVLDELLSLHATVPRDRASWILVPLALSLAHQARGSLLGDESEMLRGLAHLEECTQSAPPPWNEMLGELGRQAKLLRGHYENDPALVEESLHVADRAAPVLSVRRQIEEQRTALSLMERYQHTDDPADLNRAIAGLERTRERARQGRETAFAADALWHLVTAYWLRWFRTQNPEELHAATNAGLDALHAVSADVLLQVGSEHGLQAARSAANHALMTTRTAIGCGRPEAAVTALELGRALVLHAASAATGVPELLAARGHRELADAWRRETAAPHTEGGRILPGSLRRQALEALGYRQHDSRTTLFATPSTAALRAGVAAGDADVLVYLLPGQGEAHGLAIALWPDGGPETFDLPSLLATPNGPLAEYLNTAAARSRLGGEVHEQRWERALGRLCDWASYAVVEPLTEQLGHRIAARAGRGPLRLVLVPCGNLGVVPWHAARRRDRGEYRYACQDLVVTHAASGGQFLAAVGRDPLPVDAAPVLVADPRMDLTHAEREISALHRAYYPGARLYGEFYEAPAPPDAPGTPDEVLAALGGASLLHVASHGSAGPRPTVSALGLAFPGGSEAWPAERGGPGALPDLGMLTVTRLLDVPGDRAEGPAATAGTAAAPRRAGPLIVLSACETDLSTRDHDEALTLTTAFVARGARNVVGSRWRTYDGASALMMAVFHHFVAVEGQDPASALRSAQLWMLDPRRRVPDSVGGALARDAQLPGLDRPSVWAAFVHQGHPGRPGLSAAAVAGEGAR</sequence>
<feature type="domain" description="CHAT" evidence="2">
    <location>
        <begin position="789"/>
        <end position="1123"/>
    </location>
</feature>
<protein>
    <submittedName>
        <fullName evidence="3">CHAT domain-containing protein</fullName>
    </submittedName>
</protein>
<comment type="caution">
    <text evidence="3">The sequence shown here is derived from an EMBL/GenBank/DDBJ whole genome shotgun (WGS) entry which is preliminary data.</text>
</comment>
<keyword evidence="4" id="KW-1185">Reference proteome</keyword>
<dbReference type="Proteomes" id="UP001596200">
    <property type="component" value="Unassembled WGS sequence"/>
</dbReference>
<proteinExistence type="predicted"/>
<organism evidence="3 4">
    <name type="scientific">Streptomyces pulveraceus</name>
    <dbReference type="NCBI Taxonomy" id="68258"/>
    <lineage>
        <taxon>Bacteria</taxon>
        <taxon>Bacillati</taxon>
        <taxon>Actinomycetota</taxon>
        <taxon>Actinomycetes</taxon>
        <taxon>Kitasatosporales</taxon>
        <taxon>Streptomycetaceae</taxon>
        <taxon>Streptomyces</taxon>
    </lineage>
</organism>
<evidence type="ECO:0000313" key="3">
    <source>
        <dbReference type="EMBL" id="MFC5917803.1"/>
    </source>
</evidence>
<dbReference type="EMBL" id="JBHSPU010000030">
    <property type="protein sequence ID" value="MFC5917803.1"/>
    <property type="molecule type" value="Genomic_DNA"/>
</dbReference>
<dbReference type="RefSeq" id="WP_344511948.1">
    <property type="nucleotide sequence ID" value="NZ_BAAATU010000022.1"/>
</dbReference>
<evidence type="ECO:0000256" key="1">
    <source>
        <dbReference type="SAM" id="MobiDB-lite"/>
    </source>
</evidence>
<accession>A0ABW1GUK5</accession>
<name>A0ABW1GUK5_9ACTN</name>
<dbReference type="InterPro" id="IPR024983">
    <property type="entry name" value="CHAT_dom"/>
</dbReference>
<gene>
    <name evidence="3" type="ORF">ACFP1B_30900</name>
</gene>
<dbReference type="Pfam" id="PF12770">
    <property type="entry name" value="CHAT"/>
    <property type="match status" value="1"/>
</dbReference>
<evidence type="ECO:0000259" key="2">
    <source>
        <dbReference type="Pfam" id="PF12770"/>
    </source>
</evidence>
<evidence type="ECO:0000313" key="4">
    <source>
        <dbReference type="Proteomes" id="UP001596200"/>
    </source>
</evidence>
<reference evidence="4" key="1">
    <citation type="journal article" date="2019" name="Int. J. Syst. Evol. Microbiol.">
        <title>The Global Catalogue of Microorganisms (GCM) 10K type strain sequencing project: providing services to taxonomists for standard genome sequencing and annotation.</title>
        <authorList>
            <consortium name="The Broad Institute Genomics Platform"/>
            <consortium name="The Broad Institute Genome Sequencing Center for Infectious Disease"/>
            <person name="Wu L."/>
            <person name="Ma J."/>
        </authorList>
    </citation>
    <scope>NUCLEOTIDE SEQUENCE [LARGE SCALE GENOMIC DNA]</scope>
    <source>
        <strain evidence="4">JCM 4147</strain>
    </source>
</reference>